<feature type="region of interest" description="Disordered" evidence="1">
    <location>
        <begin position="1"/>
        <end position="33"/>
    </location>
</feature>
<dbReference type="Proteomes" id="UP001515480">
    <property type="component" value="Unassembled WGS sequence"/>
</dbReference>
<sequence length="96" mass="10752">MPADSAEPAPALPPPSPSQPGAVPYPVKDEDLQPDDFDLPFEAKFVNGKWLYGVRKPTHTKQGCAVRWYPANHFLPLELESEHFELLRRSAESNNP</sequence>
<dbReference type="AlphaFoldDB" id="A0AB34JZQ2"/>
<accession>A0AB34JZQ2</accession>
<keyword evidence="3" id="KW-1185">Reference proteome</keyword>
<dbReference type="EMBL" id="JBGBPQ010000003">
    <property type="protein sequence ID" value="KAL1526150.1"/>
    <property type="molecule type" value="Genomic_DNA"/>
</dbReference>
<gene>
    <name evidence="2" type="ORF">AB1Y20_014878</name>
</gene>
<protein>
    <submittedName>
        <fullName evidence="2">Uncharacterized protein</fullName>
    </submittedName>
</protein>
<comment type="caution">
    <text evidence="2">The sequence shown here is derived from an EMBL/GenBank/DDBJ whole genome shotgun (WGS) entry which is preliminary data.</text>
</comment>
<evidence type="ECO:0000313" key="3">
    <source>
        <dbReference type="Proteomes" id="UP001515480"/>
    </source>
</evidence>
<organism evidence="2 3">
    <name type="scientific">Prymnesium parvum</name>
    <name type="common">Toxic golden alga</name>
    <dbReference type="NCBI Taxonomy" id="97485"/>
    <lineage>
        <taxon>Eukaryota</taxon>
        <taxon>Haptista</taxon>
        <taxon>Haptophyta</taxon>
        <taxon>Prymnesiophyceae</taxon>
        <taxon>Prymnesiales</taxon>
        <taxon>Prymnesiaceae</taxon>
        <taxon>Prymnesium</taxon>
    </lineage>
</organism>
<name>A0AB34JZQ2_PRYPA</name>
<evidence type="ECO:0000313" key="2">
    <source>
        <dbReference type="EMBL" id="KAL1526150.1"/>
    </source>
</evidence>
<reference evidence="2 3" key="1">
    <citation type="journal article" date="2024" name="Science">
        <title>Giant polyketide synthase enzymes in the biosynthesis of giant marine polyether toxins.</title>
        <authorList>
            <person name="Fallon T.R."/>
            <person name="Shende V.V."/>
            <person name="Wierzbicki I.H."/>
            <person name="Pendleton A.L."/>
            <person name="Watervoot N.F."/>
            <person name="Auber R.P."/>
            <person name="Gonzalez D.J."/>
            <person name="Wisecaver J.H."/>
            <person name="Moore B.S."/>
        </authorList>
    </citation>
    <scope>NUCLEOTIDE SEQUENCE [LARGE SCALE GENOMIC DNA]</scope>
    <source>
        <strain evidence="2 3">12B1</strain>
    </source>
</reference>
<proteinExistence type="predicted"/>
<evidence type="ECO:0000256" key="1">
    <source>
        <dbReference type="SAM" id="MobiDB-lite"/>
    </source>
</evidence>